<feature type="region of interest" description="Disordered" evidence="2">
    <location>
        <begin position="73"/>
        <end position="95"/>
    </location>
</feature>
<dbReference type="PANTHER" id="PTHR14241">
    <property type="entry name" value="INTERFERON-INDUCED PROTEIN 44"/>
    <property type="match status" value="1"/>
</dbReference>
<evidence type="ECO:0000256" key="2">
    <source>
        <dbReference type="SAM" id="MobiDB-lite"/>
    </source>
</evidence>
<proteinExistence type="inferred from homology"/>
<gene>
    <name evidence="4" type="ORF">CCH79_00009430</name>
</gene>
<dbReference type="GO" id="GO:0006955">
    <property type="term" value="P:immune response"/>
    <property type="evidence" value="ECO:0007669"/>
    <property type="project" value="TreeGrafter"/>
</dbReference>
<dbReference type="STRING" id="33528.ENSGAFP00000011442"/>
<dbReference type="InterPro" id="IPR006571">
    <property type="entry name" value="TLDc_dom"/>
</dbReference>
<dbReference type="Pfam" id="PF07534">
    <property type="entry name" value="TLD"/>
    <property type="match status" value="1"/>
</dbReference>
<dbReference type="EMBL" id="NHOQ01001911">
    <property type="protein sequence ID" value="PWA21281.1"/>
    <property type="molecule type" value="Genomic_DNA"/>
</dbReference>
<accession>A0A315VDH6</accession>
<feature type="compositionally biased region" description="Polar residues" evidence="2">
    <location>
        <begin position="73"/>
        <end position="84"/>
    </location>
</feature>
<dbReference type="CDD" id="cd00882">
    <property type="entry name" value="Ras_like_GTPase"/>
    <property type="match status" value="1"/>
</dbReference>
<comment type="similarity">
    <text evidence="1">Belongs to the IFI44 family.</text>
</comment>
<protein>
    <recommendedName>
        <fullName evidence="3">TLDc domain-containing protein</fullName>
    </recommendedName>
</protein>
<feature type="domain" description="TLDc" evidence="3">
    <location>
        <begin position="137"/>
        <end position="295"/>
    </location>
</feature>
<dbReference type="PROSITE" id="PS51886">
    <property type="entry name" value="TLDC"/>
    <property type="match status" value="1"/>
</dbReference>
<dbReference type="Proteomes" id="UP000250572">
    <property type="component" value="Unassembled WGS sequence"/>
</dbReference>
<keyword evidence="5" id="KW-1185">Reference proteome</keyword>
<evidence type="ECO:0000313" key="4">
    <source>
        <dbReference type="EMBL" id="PWA21281.1"/>
    </source>
</evidence>
<evidence type="ECO:0000259" key="3">
    <source>
        <dbReference type="PROSITE" id="PS51886"/>
    </source>
</evidence>
<comment type="caution">
    <text evidence="4">The sequence shown here is derived from an EMBL/GenBank/DDBJ whole genome shotgun (WGS) entry which is preliminary data.</text>
</comment>
<organism evidence="4 5">
    <name type="scientific">Gambusia affinis</name>
    <name type="common">Western mosquitofish</name>
    <name type="synonym">Heterandria affinis</name>
    <dbReference type="NCBI Taxonomy" id="33528"/>
    <lineage>
        <taxon>Eukaryota</taxon>
        <taxon>Metazoa</taxon>
        <taxon>Chordata</taxon>
        <taxon>Craniata</taxon>
        <taxon>Vertebrata</taxon>
        <taxon>Euteleostomi</taxon>
        <taxon>Actinopterygii</taxon>
        <taxon>Neopterygii</taxon>
        <taxon>Teleostei</taxon>
        <taxon>Neoteleostei</taxon>
        <taxon>Acanthomorphata</taxon>
        <taxon>Ovalentaria</taxon>
        <taxon>Atherinomorphae</taxon>
        <taxon>Cyprinodontiformes</taxon>
        <taxon>Poeciliidae</taxon>
        <taxon>Poeciliinae</taxon>
        <taxon>Gambusia</taxon>
    </lineage>
</organism>
<dbReference type="AlphaFoldDB" id="A0A315VDH6"/>
<dbReference type="SMART" id="SM00584">
    <property type="entry name" value="TLDc"/>
    <property type="match status" value="1"/>
</dbReference>
<reference evidence="4 5" key="1">
    <citation type="journal article" date="2018" name="G3 (Bethesda)">
        <title>A High-Quality Reference Genome for the Invasive Mosquitofish Gambusia affinis Using a Chicago Library.</title>
        <authorList>
            <person name="Hoffberg S.L."/>
            <person name="Troendle N.J."/>
            <person name="Glenn T.C."/>
            <person name="Mahmud O."/>
            <person name="Louha S."/>
            <person name="Chalopin D."/>
            <person name="Bennetzen J.L."/>
            <person name="Mauricio R."/>
        </authorList>
    </citation>
    <scope>NUCLEOTIDE SEQUENCE [LARGE SCALE GENOMIC DNA]</scope>
    <source>
        <strain evidence="4">NE01/NJP1002.9</strain>
        <tissue evidence="4">Muscle</tissue>
    </source>
</reference>
<dbReference type="SUPFAM" id="SSF52540">
    <property type="entry name" value="P-loop containing nucleoside triphosphate hydrolases"/>
    <property type="match status" value="1"/>
</dbReference>
<evidence type="ECO:0000313" key="5">
    <source>
        <dbReference type="Proteomes" id="UP000250572"/>
    </source>
</evidence>
<dbReference type="Gene3D" id="3.40.50.300">
    <property type="entry name" value="P-loop containing nucleotide triphosphate hydrolases"/>
    <property type="match status" value="1"/>
</dbReference>
<sequence length="583" mass="65121">MDLCHKCPNENKTEEGTEGKAEIRVGFRQCDPQGECRHKGRDIRAVYEVQSEPTWNTGLLQCASVVSAAPQRSMSYTPRPSGSGTVPHRNAESGPFICPDIQRPPLSWPHNLRGAKPVPLDKKRFRETSCVSPEQQTIMNSKLSETHQKAICSQLGHVQLKLIYKATFHGYTAAAFHQRCDSLSPTVSVGYNVSGYIFGGYTRQPFNQSGQYANDDKAFLFTFEGRKLIKYPVANASYAVRMMNNSGPYFGESLVLINTSMPIVHSNAASHYPFNAAQMHGNDLNLVECEVYQVVEQTKFEDPWRTVTWNLEHKLELMNYIENYKPLISSVSQARVLLIGPVGVGKSSFFNSINSVFRGHVTNQAMSGCSSTSLTTQFRTYSLKAGREGRLLPVILCDTMGLESSTDTGLDIEDITSILKGHLPDRYQFNPAAPLDSEARGYCKSPSLKDKIHCVTYILDASNISIMPTKMEEKLGAIRKKANQLRIPQLVVLTKVDEACSLVKEDLTNIYQSIYIKETMQQASTKLGIPLSCIVPVRNYTETLDLDVNCDILLLSALTQMLRLADNFYDDFSDQLSTLQTRE</sequence>
<name>A0A315VDH6_GAMAF</name>
<evidence type="ECO:0000256" key="1">
    <source>
        <dbReference type="ARBA" id="ARBA00009243"/>
    </source>
</evidence>
<dbReference type="PANTHER" id="PTHR14241:SF19">
    <property type="entry name" value="INTERFERON-INDUCED PROTEIN 44-LIKE ISOFORM X1-RELATED"/>
    <property type="match status" value="1"/>
</dbReference>
<dbReference type="InterPro" id="IPR027417">
    <property type="entry name" value="P-loop_NTPase"/>
</dbReference>